<dbReference type="EMBL" id="GG662622">
    <property type="protein sequence ID" value="EAR85414.1"/>
    <property type="molecule type" value="Genomic_DNA"/>
</dbReference>
<evidence type="ECO:0000256" key="4">
    <source>
        <dbReference type="SAM" id="MobiDB-lite"/>
    </source>
</evidence>
<dbReference type="OrthoDB" id="10637504at2759"/>
<dbReference type="PANTHER" id="PTHR13213:SF2">
    <property type="entry name" value="MYB-BINDING PROTEIN 1A"/>
    <property type="match status" value="1"/>
</dbReference>
<keyword evidence="3" id="KW-0175">Coiled coil</keyword>
<protein>
    <submittedName>
        <fullName evidence="5">DNA polymerase V</fullName>
    </submittedName>
</protein>
<evidence type="ECO:0000256" key="1">
    <source>
        <dbReference type="ARBA" id="ARBA00004123"/>
    </source>
</evidence>
<evidence type="ECO:0000256" key="3">
    <source>
        <dbReference type="SAM" id="Coils"/>
    </source>
</evidence>
<feature type="region of interest" description="Disordered" evidence="4">
    <location>
        <begin position="312"/>
        <end position="340"/>
    </location>
</feature>
<dbReference type="GeneID" id="7846305"/>
<sequence>MDDKEFLGYFEALSKKPVNQTIKQSVLDSIDKIVKTLQAVSHTKSVSNIQQDKTSNQLASAGFVSLFGEKIIEDVDYAIKRCVRGGGQSKEAYIQMHYCLALKNILEKFGSSINIKSLIEYIVEQVSKKNALSKSEVKHFSMGRLALFKSVILSEIIEKHCENAQQIYDLLYEQLENEMSLFPQNVLDICENIFQQKLHQKHKAKLYFNHILKNELKNHTGVSLRALVIGHFAHKLNNNATFAQQSYLDDKINSIKNLKNILNDIKDHYPQEHTATNSLIAYLRSIYKKESQWIDFWKNILKEFCLASDDDEEEQQQEEKSKNKQKKNKNENKEEEENSSNKTVNYRNYFVAVNLFRRFIKSKDFSINDFKCIAIEELLHLWIRHFQVKNEQMRNLSTKTEKSFSKLLAKFNSENLNKEERKAILDVFYLLRAKTTLKFTPKMSLAKTVYSFMNQQEASEFLNFLKKQMHKSANFINEYVFYLNEMYVFAEFQFSKNPNTFENEFYEICYHLFESTTNTKLSLLYSKQNDEVKGEITEKSFIQKYSELITQLFNSLLSSTLKIPSQNFKDQKSYIWRGLNSKNEFWIFNILKYIVKKAENFTNNEQLTHTIKELQEFIDMANKLEKEIKNNLEKKRDDENGFSNKKKRSFCNLLIGVCVLSLFYHDEGLQNLDELKEVYESVSQHYDEKLKKEQPKKKVKISNNEGKDVEKEDENFIQVLSDLLVSLLTKSAHYMREITNLCFQTFVHEVDQFSLQTLIDVIARPTEEYLNDMPQEEEGEDGEEEEEMELEDDQDDIEEEDENAEDDEEEEEEEEEEDDE</sequence>
<dbReference type="HOGENOM" id="CLU_345011_0_0_1"/>
<gene>
    <name evidence="5" type="ORF">TTHERM_00471930</name>
</gene>
<proteinExistence type="predicted"/>
<feature type="compositionally biased region" description="Acidic residues" evidence="4">
    <location>
        <begin position="774"/>
        <end position="820"/>
    </location>
</feature>
<dbReference type="GO" id="GO:0005730">
    <property type="term" value="C:nucleolus"/>
    <property type="evidence" value="ECO:0007669"/>
    <property type="project" value="InterPro"/>
</dbReference>
<name>I7LTK4_TETTS</name>
<feature type="compositionally biased region" description="Basic and acidic residues" evidence="4">
    <location>
        <begin position="317"/>
        <end position="332"/>
    </location>
</feature>
<dbReference type="Pfam" id="PF04931">
    <property type="entry name" value="DNA_pol_phi"/>
    <property type="match status" value="1"/>
</dbReference>
<dbReference type="GO" id="GO:0003714">
    <property type="term" value="F:transcription corepressor activity"/>
    <property type="evidence" value="ECO:0007669"/>
    <property type="project" value="TreeGrafter"/>
</dbReference>
<comment type="subcellular location">
    <subcellularLocation>
        <location evidence="1">Nucleus</location>
    </subcellularLocation>
</comment>
<evidence type="ECO:0000313" key="5">
    <source>
        <dbReference type="EMBL" id="EAR85414.1"/>
    </source>
</evidence>
<organism evidence="5 6">
    <name type="scientific">Tetrahymena thermophila (strain SB210)</name>
    <dbReference type="NCBI Taxonomy" id="312017"/>
    <lineage>
        <taxon>Eukaryota</taxon>
        <taxon>Sar</taxon>
        <taxon>Alveolata</taxon>
        <taxon>Ciliophora</taxon>
        <taxon>Intramacronucleata</taxon>
        <taxon>Oligohymenophorea</taxon>
        <taxon>Hymenostomatida</taxon>
        <taxon>Tetrahymenina</taxon>
        <taxon>Tetrahymenidae</taxon>
        <taxon>Tetrahymena</taxon>
    </lineage>
</organism>
<dbReference type="KEGG" id="tet:TTHERM_00471930"/>
<keyword evidence="2" id="KW-0539">Nucleus</keyword>
<dbReference type="eggNOG" id="ENOG502SXE8">
    <property type="taxonomic scope" value="Eukaryota"/>
</dbReference>
<dbReference type="GO" id="GO:0003723">
    <property type="term" value="F:RNA binding"/>
    <property type="evidence" value="ECO:0007669"/>
    <property type="project" value="TreeGrafter"/>
</dbReference>
<dbReference type="InParanoid" id="I7LTK4"/>
<dbReference type="RefSeq" id="XP_001033077.1">
    <property type="nucleotide sequence ID" value="XM_001033077.1"/>
</dbReference>
<accession>I7LTK4</accession>
<feature type="region of interest" description="Disordered" evidence="4">
    <location>
        <begin position="767"/>
        <end position="820"/>
    </location>
</feature>
<feature type="coiled-coil region" evidence="3">
    <location>
        <begin position="607"/>
        <end position="638"/>
    </location>
</feature>
<dbReference type="PANTHER" id="PTHR13213">
    <property type="entry name" value="MYB-BINDING PROTEIN 1A FAMILY MEMBER"/>
    <property type="match status" value="1"/>
</dbReference>
<dbReference type="STRING" id="312017.I7LTK4"/>
<dbReference type="OMA" id="CENIFQQ"/>
<keyword evidence="6" id="KW-1185">Reference proteome</keyword>
<dbReference type="InterPro" id="IPR007015">
    <property type="entry name" value="DNA_pol_V/MYBBP1A"/>
</dbReference>
<dbReference type="AlphaFoldDB" id="I7LTK4"/>
<evidence type="ECO:0000313" key="6">
    <source>
        <dbReference type="Proteomes" id="UP000009168"/>
    </source>
</evidence>
<dbReference type="Proteomes" id="UP000009168">
    <property type="component" value="Unassembled WGS sequence"/>
</dbReference>
<dbReference type="GO" id="GO:0043565">
    <property type="term" value="F:sequence-specific DNA binding"/>
    <property type="evidence" value="ECO:0007669"/>
    <property type="project" value="TreeGrafter"/>
</dbReference>
<reference evidence="6" key="1">
    <citation type="journal article" date="2006" name="PLoS Biol.">
        <title>Macronuclear genome sequence of the ciliate Tetrahymena thermophila, a model eukaryote.</title>
        <authorList>
            <person name="Eisen J.A."/>
            <person name="Coyne R.S."/>
            <person name="Wu M."/>
            <person name="Wu D."/>
            <person name="Thiagarajan M."/>
            <person name="Wortman J.R."/>
            <person name="Badger J.H."/>
            <person name="Ren Q."/>
            <person name="Amedeo P."/>
            <person name="Jones K.M."/>
            <person name="Tallon L.J."/>
            <person name="Delcher A.L."/>
            <person name="Salzberg S.L."/>
            <person name="Silva J.C."/>
            <person name="Haas B.J."/>
            <person name="Majoros W.H."/>
            <person name="Farzad M."/>
            <person name="Carlton J.M."/>
            <person name="Smith R.K. Jr."/>
            <person name="Garg J."/>
            <person name="Pearlman R.E."/>
            <person name="Karrer K.M."/>
            <person name="Sun L."/>
            <person name="Manning G."/>
            <person name="Elde N.C."/>
            <person name="Turkewitz A.P."/>
            <person name="Asai D.J."/>
            <person name="Wilkes D.E."/>
            <person name="Wang Y."/>
            <person name="Cai H."/>
            <person name="Collins K."/>
            <person name="Stewart B.A."/>
            <person name="Lee S.R."/>
            <person name="Wilamowska K."/>
            <person name="Weinberg Z."/>
            <person name="Ruzzo W.L."/>
            <person name="Wloga D."/>
            <person name="Gaertig J."/>
            <person name="Frankel J."/>
            <person name="Tsao C.-C."/>
            <person name="Gorovsky M.A."/>
            <person name="Keeling P.J."/>
            <person name="Waller R.F."/>
            <person name="Patron N.J."/>
            <person name="Cherry J.M."/>
            <person name="Stover N.A."/>
            <person name="Krieger C.J."/>
            <person name="del Toro C."/>
            <person name="Ryder H.F."/>
            <person name="Williamson S.C."/>
            <person name="Barbeau R.A."/>
            <person name="Hamilton E.P."/>
            <person name="Orias E."/>
        </authorList>
    </citation>
    <scope>NUCLEOTIDE SEQUENCE [LARGE SCALE GENOMIC DNA]</scope>
    <source>
        <strain evidence="6">SB210</strain>
    </source>
</reference>
<evidence type="ECO:0000256" key="2">
    <source>
        <dbReference type="ARBA" id="ARBA00023242"/>
    </source>
</evidence>